<keyword evidence="2" id="KW-0813">Transport</keyword>
<keyword evidence="6" id="KW-1185">Reference proteome</keyword>
<dbReference type="InterPro" id="IPR011989">
    <property type="entry name" value="ARM-like"/>
</dbReference>
<feature type="region of interest" description="Disordered" evidence="4">
    <location>
        <begin position="1"/>
        <end position="21"/>
    </location>
</feature>
<evidence type="ECO:0008006" key="7">
    <source>
        <dbReference type="Google" id="ProtNLM"/>
    </source>
</evidence>
<reference evidence="5 6" key="1">
    <citation type="journal article" date="2019" name="Sci. Rep.">
        <title>Nanopore sequencing improves the draft genome of the human pathogenic amoeba Naegleria fowleri.</title>
        <authorList>
            <person name="Liechti N."/>
            <person name="Schurch N."/>
            <person name="Bruggmann R."/>
            <person name="Wittwer M."/>
        </authorList>
    </citation>
    <scope>NUCLEOTIDE SEQUENCE [LARGE SCALE GENOMIC DNA]</scope>
    <source>
        <strain evidence="5 6">ATCC 30894</strain>
    </source>
</reference>
<dbReference type="OMA" id="KEWCYMM"/>
<evidence type="ECO:0000313" key="5">
    <source>
        <dbReference type="EMBL" id="KAF0980347.1"/>
    </source>
</evidence>
<accession>A0A6A5BT40</accession>
<dbReference type="AlphaFoldDB" id="A0A6A5BT40"/>
<dbReference type="GeneID" id="68120776"/>
<dbReference type="VEuPathDB" id="AmoebaDB:NF0019920"/>
<feature type="compositionally biased region" description="Low complexity" evidence="4">
    <location>
        <begin position="1"/>
        <end position="13"/>
    </location>
</feature>
<proteinExistence type="inferred from homology"/>
<evidence type="ECO:0000256" key="1">
    <source>
        <dbReference type="ARBA" id="ARBA00010394"/>
    </source>
</evidence>
<evidence type="ECO:0000256" key="2">
    <source>
        <dbReference type="ARBA" id="ARBA00022448"/>
    </source>
</evidence>
<dbReference type="PANTHER" id="PTHR23316">
    <property type="entry name" value="IMPORTIN ALPHA"/>
    <property type="match status" value="1"/>
</dbReference>
<dbReference type="Gene3D" id="1.25.10.10">
    <property type="entry name" value="Leucine-rich Repeat Variant"/>
    <property type="match status" value="1"/>
</dbReference>
<gene>
    <name evidence="5" type="ORF">FDP41_013561</name>
</gene>
<dbReference type="Proteomes" id="UP000444721">
    <property type="component" value="Unassembled WGS sequence"/>
</dbReference>
<name>A0A6A5BT40_NAEFO</name>
<evidence type="ECO:0000313" key="6">
    <source>
        <dbReference type="Proteomes" id="UP000444721"/>
    </source>
</evidence>
<dbReference type="InterPro" id="IPR016024">
    <property type="entry name" value="ARM-type_fold"/>
</dbReference>
<evidence type="ECO:0000256" key="3">
    <source>
        <dbReference type="ARBA" id="ARBA00022927"/>
    </source>
</evidence>
<organism evidence="5 6">
    <name type="scientific">Naegleria fowleri</name>
    <name type="common">Brain eating amoeba</name>
    <dbReference type="NCBI Taxonomy" id="5763"/>
    <lineage>
        <taxon>Eukaryota</taxon>
        <taxon>Discoba</taxon>
        <taxon>Heterolobosea</taxon>
        <taxon>Tetramitia</taxon>
        <taxon>Eutetramitia</taxon>
        <taxon>Vahlkampfiidae</taxon>
        <taxon>Naegleria</taxon>
    </lineage>
</organism>
<dbReference type="RefSeq" id="XP_044565060.1">
    <property type="nucleotide sequence ID" value="XM_044704205.1"/>
</dbReference>
<keyword evidence="3" id="KW-0653">Protein transport</keyword>
<dbReference type="SUPFAM" id="SSF48371">
    <property type="entry name" value="ARM repeat"/>
    <property type="match status" value="1"/>
</dbReference>
<dbReference type="SMART" id="SM00185">
    <property type="entry name" value="ARM"/>
    <property type="match status" value="2"/>
</dbReference>
<comment type="similarity">
    <text evidence="1">Belongs to the importin alpha family.</text>
</comment>
<dbReference type="GO" id="GO:0015031">
    <property type="term" value="P:protein transport"/>
    <property type="evidence" value="ECO:0007669"/>
    <property type="project" value="UniProtKB-KW"/>
</dbReference>
<dbReference type="VEuPathDB" id="AmoebaDB:FDP41_013561"/>
<dbReference type="VEuPathDB" id="AmoebaDB:NfTy_028040"/>
<comment type="caution">
    <text evidence="5">The sequence shown here is derived from an EMBL/GenBank/DDBJ whole genome shotgun (WGS) entry which is preliminary data.</text>
</comment>
<dbReference type="EMBL" id="VFQX01000019">
    <property type="protein sequence ID" value="KAF0980347.1"/>
    <property type="molecule type" value="Genomic_DNA"/>
</dbReference>
<sequence>MHHHQPNNPNSNSFVFPREDNRKKNSIKTLSEISYTNRKQHRIDIQRQSYKNKKNELLNQLKRKKETDHGTSNGLELDLSVGNIGVYLEQLSSLSNNLSQKLSAIKQCRMILSKCSSETLNDILNEYPQLVHVFHHHLTSKYSELQLESAWCITNIAAVRDDCVAFCISTLVQIISNSFIDIVLQEQCIWALGNIALGVHEGNILLSTVIVQNGAIPYLANIIRACRVNEVVKTTLWCASNIIKNELLHLHTQSEPQQLIWNSLGNLYEPIIYLLLKRQATDVEIIYELLFVLTYLTAIPVQFSDESHSKNFLSQMAQICVKYLKLQNCAFNVPIVRLLGNLFSQVNLFSLLDQTFAFELMNLLISLKDKNKEWCYMMSNISSFEEINEILVQNYSLIEVMNHIIAQDASSNDKELLREATIALINLVTANQNKHLTIPIAQLIAKQIAPNFIDDDSELNQQFKSILEQFCGYVSALFPCL</sequence>
<dbReference type="OrthoDB" id="21522at2759"/>
<dbReference type="InterPro" id="IPR000225">
    <property type="entry name" value="Armadillo"/>
</dbReference>
<protein>
    <recommendedName>
        <fullName evidence="7">Importin subunit alpha</fullName>
    </recommendedName>
</protein>
<evidence type="ECO:0000256" key="4">
    <source>
        <dbReference type="SAM" id="MobiDB-lite"/>
    </source>
</evidence>